<dbReference type="CDD" id="cd00038">
    <property type="entry name" value="CAP_ED"/>
    <property type="match status" value="1"/>
</dbReference>
<reference evidence="2" key="1">
    <citation type="journal article" date="2021" name="PeerJ">
        <title>Extensive microbial diversity within the chicken gut microbiome revealed by metagenomics and culture.</title>
        <authorList>
            <person name="Gilroy R."/>
            <person name="Ravi A."/>
            <person name="Getino M."/>
            <person name="Pursley I."/>
            <person name="Horton D.L."/>
            <person name="Alikhan N.F."/>
            <person name="Baker D."/>
            <person name="Gharbi K."/>
            <person name="Hall N."/>
            <person name="Watson M."/>
            <person name="Adriaenssens E.M."/>
            <person name="Foster-Nyarko E."/>
            <person name="Jarju S."/>
            <person name="Secka A."/>
            <person name="Antonio M."/>
            <person name="Oren A."/>
            <person name="Chaudhuri R.R."/>
            <person name="La Ragione R."/>
            <person name="Hildebrand F."/>
            <person name="Pallen M.J."/>
        </authorList>
    </citation>
    <scope>NUCLEOTIDE SEQUENCE</scope>
    <source>
        <strain evidence="2">ChiW19-954</strain>
    </source>
</reference>
<gene>
    <name evidence="2" type="ORF">H9758_08675</name>
</gene>
<dbReference type="EMBL" id="DWWO01000107">
    <property type="protein sequence ID" value="HJC34647.1"/>
    <property type="molecule type" value="Genomic_DNA"/>
</dbReference>
<evidence type="ECO:0000259" key="1">
    <source>
        <dbReference type="PROSITE" id="PS51063"/>
    </source>
</evidence>
<dbReference type="CDD" id="cd00092">
    <property type="entry name" value="HTH_CRP"/>
    <property type="match status" value="1"/>
</dbReference>
<reference evidence="2" key="2">
    <citation type="submission" date="2021-04" db="EMBL/GenBank/DDBJ databases">
        <authorList>
            <person name="Gilroy R."/>
        </authorList>
    </citation>
    <scope>NUCLEOTIDE SEQUENCE</scope>
    <source>
        <strain evidence="2">ChiW19-954</strain>
    </source>
</reference>
<accession>A0A9D2STJ2</accession>
<dbReference type="AlphaFoldDB" id="A0A9D2STJ2"/>
<feature type="domain" description="HTH crp-type" evidence="1">
    <location>
        <begin position="148"/>
        <end position="214"/>
    </location>
</feature>
<dbReference type="Proteomes" id="UP000823890">
    <property type="component" value="Unassembled WGS sequence"/>
</dbReference>
<sequence>MNTELFKNAFPFWESLTEAQRAEIVNNTTRNLCEKKTRLHFGGGECAGVQIIGSGRARVFITSPGGGDITLFRLLDGDVSILSAACMLNGMDIELDMEMETDCEIYTIPKKVYRKLYDESSAVKDYTMEMISEKFSDIMWLFNQFVFSNVASRIAGALLEHRAIEGGDELRLTHEDIAKDAGTAREVVTRILKQFQADGLVKLTRGKVTVIDAGKLGRI</sequence>
<comment type="caution">
    <text evidence="2">The sequence shown here is derived from an EMBL/GenBank/DDBJ whole genome shotgun (WGS) entry which is preliminary data.</text>
</comment>
<evidence type="ECO:0000313" key="2">
    <source>
        <dbReference type="EMBL" id="HJC34647.1"/>
    </source>
</evidence>
<evidence type="ECO:0000313" key="3">
    <source>
        <dbReference type="Proteomes" id="UP000823890"/>
    </source>
</evidence>
<protein>
    <submittedName>
        <fullName evidence="2">Crp/Fnr family transcriptional regulator</fullName>
    </submittedName>
</protein>
<dbReference type="Pfam" id="PF13545">
    <property type="entry name" value="HTH_Crp_2"/>
    <property type="match status" value="1"/>
</dbReference>
<proteinExistence type="predicted"/>
<dbReference type="SMART" id="SM00419">
    <property type="entry name" value="HTH_CRP"/>
    <property type="match status" value="1"/>
</dbReference>
<dbReference type="PROSITE" id="PS51063">
    <property type="entry name" value="HTH_CRP_2"/>
    <property type="match status" value="1"/>
</dbReference>
<dbReference type="InterPro" id="IPR012318">
    <property type="entry name" value="HTH_CRP"/>
</dbReference>
<dbReference type="GO" id="GO:0006355">
    <property type="term" value="P:regulation of DNA-templated transcription"/>
    <property type="evidence" value="ECO:0007669"/>
    <property type="project" value="InterPro"/>
</dbReference>
<organism evidence="2 3">
    <name type="scientific">Candidatus Mediterraneibacter faecipullorum</name>
    <dbReference type="NCBI Taxonomy" id="2838670"/>
    <lineage>
        <taxon>Bacteria</taxon>
        <taxon>Bacillati</taxon>
        <taxon>Bacillota</taxon>
        <taxon>Clostridia</taxon>
        <taxon>Lachnospirales</taxon>
        <taxon>Lachnospiraceae</taxon>
        <taxon>Mediterraneibacter</taxon>
    </lineage>
</organism>
<dbReference type="GO" id="GO:0003677">
    <property type="term" value="F:DNA binding"/>
    <property type="evidence" value="ECO:0007669"/>
    <property type="project" value="InterPro"/>
</dbReference>
<dbReference type="InterPro" id="IPR000595">
    <property type="entry name" value="cNMP-bd_dom"/>
</dbReference>
<name>A0A9D2STJ2_9FIRM</name>